<dbReference type="Pfam" id="PF24864">
    <property type="entry name" value="DUF7730"/>
    <property type="match status" value="1"/>
</dbReference>
<evidence type="ECO:0000259" key="2">
    <source>
        <dbReference type="Pfam" id="PF24864"/>
    </source>
</evidence>
<evidence type="ECO:0000313" key="3">
    <source>
        <dbReference type="EMBL" id="KAL1634193.1"/>
    </source>
</evidence>
<sequence length="348" mass="39023">MRNQHQKQIKPANRSPAMKRRVCGKKRLGFLDLPGEIRNEIYAYCFEDEIWIDMTPNANHILAQKAIRPGTWSSHALQTSFAPANTNAAATVPSPLRLPAITKPKPHKIRYDPSGRSSPPPPTDWTRSAGALVRTSRQVHAEALPFFYATAFFIFSAPRALRRFLALLPLRKLALVRKLHVAHATYGDPATPADGIWKVRSDEAWAAAMREAAARLTGLEVLRVRVVVNERPLVFGLGAEFVRALMVWGEASRPGGGWGGEGYDVVRQRGVAEREPLRVEVAVQSAWVAKGAAMPDRRLAEAHVELHRLFSEAVRRRLLGWSEADAMVEYNLVKFDKYKNLVERYPMP</sequence>
<reference evidence="3 4" key="1">
    <citation type="submission" date="2024-02" db="EMBL/GenBank/DDBJ databases">
        <title>De novo assembly and annotation of 12 fungi associated with fruit tree decline syndrome in Ontario, Canada.</title>
        <authorList>
            <person name="Sulman M."/>
            <person name="Ellouze W."/>
            <person name="Ilyukhin E."/>
        </authorList>
    </citation>
    <scope>NUCLEOTIDE SEQUENCE [LARGE SCALE GENOMIC DNA]</scope>
    <source>
        <strain evidence="3 4">M1-105</strain>
    </source>
</reference>
<evidence type="ECO:0000313" key="4">
    <source>
        <dbReference type="Proteomes" id="UP001521116"/>
    </source>
</evidence>
<comment type="caution">
    <text evidence="3">The sequence shown here is derived from an EMBL/GenBank/DDBJ whole genome shotgun (WGS) entry which is preliminary data.</text>
</comment>
<proteinExistence type="predicted"/>
<gene>
    <name evidence="3" type="ORF">SLS56_002497</name>
</gene>
<evidence type="ECO:0000256" key="1">
    <source>
        <dbReference type="SAM" id="MobiDB-lite"/>
    </source>
</evidence>
<dbReference type="PANTHER" id="PTHR38790:SF8">
    <property type="entry name" value="F-BOX DOMAIN-CONTAINING PROTEIN"/>
    <property type="match status" value="1"/>
</dbReference>
<dbReference type="PANTHER" id="PTHR38790">
    <property type="entry name" value="2EXR DOMAIN-CONTAINING PROTEIN-RELATED"/>
    <property type="match status" value="1"/>
</dbReference>
<dbReference type="InterPro" id="IPR056632">
    <property type="entry name" value="DUF7730"/>
</dbReference>
<dbReference type="Proteomes" id="UP001521116">
    <property type="component" value="Unassembled WGS sequence"/>
</dbReference>
<dbReference type="EMBL" id="JAJVDC020000017">
    <property type="protein sequence ID" value="KAL1634193.1"/>
    <property type="molecule type" value="Genomic_DNA"/>
</dbReference>
<organism evidence="3 4">
    <name type="scientific">Neofusicoccum ribis</name>
    <dbReference type="NCBI Taxonomy" id="45134"/>
    <lineage>
        <taxon>Eukaryota</taxon>
        <taxon>Fungi</taxon>
        <taxon>Dikarya</taxon>
        <taxon>Ascomycota</taxon>
        <taxon>Pezizomycotina</taxon>
        <taxon>Dothideomycetes</taxon>
        <taxon>Dothideomycetes incertae sedis</taxon>
        <taxon>Botryosphaeriales</taxon>
        <taxon>Botryosphaeriaceae</taxon>
        <taxon>Neofusicoccum</taxon>
    </lineage>
</organism>
<keyword evidence="4" id="KW-1185">Reference proteome</keyword>
<protein>
    <recommendedName>
        <fullName evidence="2">DUF7730 domain-containing protein</fullName>
    </recommendedName>
</protein>
<accession>A0ABR3T3N9</accession>
<name>A0ABR3T3N9_9PEZI</name>
<feature type="region of interest" description="Disordered" evidence="1">
    <location>
        <begin position="101"/>
        <end position="128"/>
    </location>
</feature>
<feature type="domain" description="DUF7730" evidence="2">
    <location>
        <begin position="131"/>
        <end position="228"/>
    </location>
</feature>